<keyword evidence="2" id="KW-1185">Reference proteome</keyword>
<evidence type="ECO:0008006" key="3">
    <source>
        <dbReference type="Google" id="ProtNLM"/>
    </source>
</evidence>
<accession>A0A485AQI4</accession>
<sequence length="71" mass="7695">MDIQEIVALSVKHNVSDLHLCSGGAVRWRRVGALEMAPFTAAEPDTLLAQWLSEEQQRSGGSTGSLISRCL</sequence>
<dbReference type="Proteomes" id="UP000401081">
    <property type="component" value="Unassembled WGS sequence"/>
</dbReference>
<gene>
    <name evidence="1" type="primary">yggR_1</name>
    <name evidence="1" type="ORF">NCTC12993_02302</name>
</gene>
<protein>
    <recommendedName>
        <fullName evidence="3">Twitching mobility protein</fullName>
    </recommendedName>
</protein>
<evidence type="ECO:0000313" key="1">
    <source>
        <dbReference type="EMBL" id="VFS62801.1"/>
    </source>
</evidence>
<dbReference type="AlphaFoldDB" id="A0A485AQI4"/>
<name>A0A485AQI4_KLUCR</name>
<dbReference type="EMBL" id="CAADJD010000018">
    <property type="protein sequence ID" value="VFS62801.1"/>
    <property type="molecule type" value="Genomic_DNA"/>
</dbReference>
<evidence type="ECO:0000313" key="2">
    <source>
        <dbReference type="Proteomes" id="UP000401081"/>
    </source>
</evidence>
<dbReference type="Gene3D" id="3.30.450.90">
    <property type="match status" value="1"/>
</dbReference>
<organism evidence="1 2">
    <name type="scientific">Kluyvera cryocrescens</name>
    <name type="common">Kluyvera citrophila</name>
    <dbReference type="NCBI Taxonomy" id="580"/>
    <lineage>
        <taxon>Bacteria</taxon>
        <taxon>Pseudomonadati</taxon>
        <taxon>Pseudomonadota</taxon>
        <taxon>Gammaproteobacteria</taxon>
        <taxon>Enterobacterales</taxon>
        <taxon>Enterobacteriaceae</taxon>
        <taxon>Kluyvera</taxon>
    </lineage>
</organism>
<reference evidence="1 2" key="1">
    <citation type="submission" date="2019-03" db="EMBL/GenBank/DDBJ databases">
        <authorList>
            <consortium name="Pathogen Informatics"/>
        </authorList>
    </citation>
    <scope>NUCLEOTIDE SEQUENCE [LARGE SCALE GENOMIC DNA]</scope>
    <source>
        <strain evidence="1 2">NCTC12993</strain>
    </source>
</reference>
<proteinExistence type="predicted"/>